<dbReference type="EMBL" id="FZMO01000146">
    <property type="protein sequence ID" value="SNQ48233.1"/>
    <property type="molecule type" value="Genomic_DNA"/>
</dbReference>
<dbReference type="RefSeq" id="WP_101831938.1">
    <property type="nucleotide sequence ID" value="NZ_FZMO01000146.1"/>
</dbReference>
<feature type="compositionally biased region" description="Pro residues" evidence="1">
    <location>
        <begin position="68"/>
        <end position="77"/>
    </location>
</feature>
<sequence length="111" mass="11204">MDTRPTSLPSLSGCAPPGAADERADPLEGLRRRLARMDTLMSLLEADLDRQRGALAALAAAPDLPGLPVLPPAPAPRPAGSNRPGGGLRPVSSGPASRSGGRGAGRRGGPR</sequence>
<gene>
    <name evidence="2" type="ORF">FRACA_230026</name>
</gene>
<protein>
    <submittedName>
        <fullName evidence="2">Uncharacterized protein</fullName>
    </submittedName>
</protein>
<dbReference type="AlphaFoldDB" id="A0A2I2KRD6"/>
<feature type="compositionally biased region" description="Polar residues" evidence="1">
    <location>
        <begin position="1"/>
        <end position="10"/>
    </location>
</feature>
<proteinExistence type="predicted"/>
<accession>A0A2I2KRD6</accession>
<keyword evidence="3" id="KW-1185">Reference proteome</keyword>
<dbReference type="Proteomes" id="UP000234331">
    <property type="component" value="Unassembled WGS sequence"/>
</dbReference>
<evidence type="ECO:0000313" key="2">
    <source>
        <dbReference type="EMBL" id="SNQ48233.1"/>
    </source>
</evidence>
<evidence type="ECO:0000313" key="3">
    <source>
        <dbReference type="Proteomes" id="UP000234331"/>
    </source>
</evidence>
<organism evidence="2 3">
    <name type="scientific">Frankia canadensis</name>
    <dbReference type="NCBI Taxonomy" id="1836972"/>
    <lineage>
        <taxon>Bacteria</taxon>
        <taxon>Bacillati</taxon>
        <taxon>Actinomycetota</taxon>
        <taxon>Actinomycetes</taxon>
        <taxon>Frankiales</taxon>
        <taxon>Frankiaceae</taxon>
        <taxon>Frankia</taxon>
    </lineage>
</organism>
<reference evidence="2 3" key="1">
    <citation type="submission" date="2017-06" db="EMBL/GenBank/DDBJ databases">
        <authorList>
            <person name="Kim H.J."/>
            <person name="Triplett B.A."/>
        </authorList>
    </citation>
    <scope>NUCLEOTIDE SEQUENCE [LARGE SCALE GENOMIC DNA]</scope>
    <source>
        <strain evidence="2">FRACA_ARgP5</strain>
    </source>
</reference>
<feature type="region of interest" description="Disordered" evidence="1">
    <location>
        <begin position="60"/>
        <end position="111"/>
    </location>
</feature>
<name>A0A2I2KRD6_9ACTN</name>
<evidence type="ECO:0000256" key="1">
    <source>
        <dbReference type="SAM" id="MobiDB-lite"/>
    </source>
</evidence>
<feature type="region of interest" description="Disordered" evidence="1">
    <location>
        <begin position="1"/>
        <end position="27"/>
    </location>
</feature>